<dbReference type="EMBL" id="JXUO01000098">
    <property type="protein sequence ID" value="KKZ14930.1"/>
    <property type="molecule type" value="Genomic_DNA"/>
</dbReference>
<comment type="caution">
    <text evidence="3">The sequence shown here is derived from an EMBL/GenBank/DDBJ whole genome shotgun (WGS) entry which is preliminary data.</text>
</comment>
<evidence type="ECO:0000313" key="3">
    <source>
        <dbReference type="EMBL" id="KKZ14930.1"/>
    </source>
</evidence>
<dbReference type="Proteomes" id="UP000035054">
    <property type="component" value="Unassembled WGS sequence"/>
</dbReference>
<dbReference type="AlphaFoldDB" id="A0A6N3X5U0"/>
<feature type="region of interest" description="Disordered" evidence="1">
    <location>
        <begin position="857"/>
        <end position="877"/>
    </location>
</feature>
<evidence type="ECO:0000256" key="1">
    <source>
        <dbReference type="SAM" id="MobiDB-lite"/>
    </source>
</evidence>
<sequence length="890" mass="94962">MTANRDIAAQDYSFTLVNTVRNRLVVSPLTVTASNVTLEAGVPQTVTVTVTGMRTGSNYTPDSQIRVTLNGDQGVDGNQPLVWIRDDQKALVKVRTTTNTEAYWTTEPDNDNELFIVGLDTTLEAHQILQVPIKVTGDGVTPGDYELKLESGKENMFLRRRQDGDYFLTIKGIAATTQTYDCAGDSINTSGQACIRYVNKRLGVHALADKYTVNVAIDGTDPQYGSTTGLQFRVANTHSIQNRDVRPLIQPSDAKTIAIVPVGSQTIVEPEPNPGAMHGYSWGQNRVDVPFDIVMDPGPSKTTVRTWYGEEVERYNITNVRICVDANQGTATWYEDFRIVQEVVALNDSFDGGLAFNRDTGCTLDSHRIDEKTTRLYLRVHGDHHDEGEEVVALKLRVDTPNPDNVSSDGAVTKWTITNDGPIPSAWLVRFGRTVAQQVVDALQGRFSAPPADGMNVTIAGERLSSATPLAENEGALSKLLGFETISSQQLVEGSSFSFAQAGAGAGEGAPVRFSIWGHGALSSFSGQDSVSLDGDVTTALVGAEWSGARWQAGAALSHSWGSGSYTGDNTGNNTVANGDISSTMTGVFPYGRYGLTPQLGIWAAAGYGWGTLSLKPGGNGTEYNPGINMTMGAVGMDGMLLDGGAEGLSLTSTADALLVKTTSEEVDGLASSEASISRFRLGLEATRPVPLANGASLIPSLEMGVRQDGGDAETGFGMELGAGLSWTDPGRGISAELKGRTLLTHADEEFREQGLAVSFAWDPSSSNRGPSLALSHTMGATAAAAMDALLQSTTMEEITGTDNSGRQQFEAKLAYGFPALNDRLTITPGLGLALSPDSRTYSLLWALAPHAQQSQAKPWEVSLEGERQENSTATSSAEHSLKLRFSTLF</sequence>
<proteinExistence type="predicted"/>
<evidence type="ECO:0000313" key="4">
    <source>
        <dbReference type="Proteomes" id="UP000035054"/>
    </source>
</evidence>
<evidence type="ECO:0000259" key="2">
    <source>
        <dbReference type="SMART" id="SM00869"/>
    </source>
</evidence>
<gene>
    <name evidence="3" type="ORF">TH68_03140</name>
</gene>
<organism evidence="3 4">
    <name type="scientific">Candidatus Synechococcus spongiarum 142</name>
    <dbReference type="NCBI Taxonomy" id="1608213"/>
    <lineage>
        <taxon>Bacteria</taxon>
        <taxon>Bacillati</taxon>
        <taxon>Cyanobacteriota</taxon>
        <taxon>Cyanophyceae</taxon>
        <taxon>Synechococcales</taxon>
        <taxon>Synechococcaceae</taxon>
        <taxon>Synechococcus</taxon>
    </lineage>
</organism>
<accession>A0A6N3X5U0</accession>
<protein>
    <recommendedName>
        <fullName evidence="2">Autotransporter domain-containing protein</fullName>
    </recommendedName>
</protein>
<dbReference type="SUPFAM" id="SSF103515">
    <property type="entry name" value="Autotransporter"/>
    <property type="match status" value="1"/>
</dbReference>
<dbReference type="InterPro" id="IPR005546">
    <property type="entry name" value="Autotransporte_beta"/>
</dbReference>
<dbReference type="InterPro" id="IPR036709">
    <property type="entry name" value="Autotransporte_beta_dom_sf"/>
</dbReference>
<dbReference type="SMART" id="SM00869">
    <property type="entry name" value="Autotransporter"/>
    <property type="match status" value="1"/>
</dbReference>
<reference evidence="3 4" key="1">
    <citation type="submission" date="2015-01" db="EMBL/GenBank/DDBJ databases">
        <title>Lifestyle Evolution in Cyanobacterial Symbionts of Sponges.</title>
        <authorList>
            <person name="Burgsdorf I."/>
            <person name="Slaby B.M."/>
            <person name="Handley K.M."/>
            <person name="Haber M."/>
            <person name="Blom J."/>
            <person name="Marshall C.W."/>
            <person name="Gilbert J.A."/>
            <person name="Hentschel U."/>
            <person name="Steindler L."/>
        </authorList>
    </citation>
    <scope>NUCLEOTIDE SEQUENCE [LARGE SCALE GENOMIC DNA]</scope>
    <source>
        <strain evidence="3">142</strain>
    </source>
</reference>
<name>A0A6N3X5U0_9SYNE</name>
<feature type="domain" description="Autotransporter" evidence="2">
    <location>
        <begin position="513"/>
        <end position="749"/>
    </location>
</feature>